<sequence>MDIEHSDINRIERIGYPNPEYLEWELRQANEPNVEDDEIWPDGLTLDEWQKEKRSPARVNA</sequence>
<name>A0ABV7KTE7_PLAOK</name>
<dbReference type="Proteomes" id="UP001595625">
    <property type="component" value="Unassembled WGS sequence"/>
</dbReference>
<comment type="caution">
    <text evidence="1">The sequence shown here is derived from an EMBL/GenBank/DDBJ whole genome shotgun (WGS) entry which is preliminary data.</text>
</comment>
<dbReference type="RefSeq" id="WP_117313853.1">
    <property type="nucleotide sequence ID" value="NZ_JBHRUJ010000028.1"/>
</dbReference>
<dbReference type="EMBL" id="JBHRUJ010000028">
    <property type="protein sequence ID" value="MFC3212694.1"/>
    <property type="molecule type" value="Genomic_DNA"/>
</dbReference>
<evidence type="ECO:0000313" key="1">
    <source>
        <dbReference type="EMBL" id="MFC3212694.1"/>
    </source>
</evidence>
<gene>
    <name evidence="1" type="ORF">ACFOEJ_16620</name>
</gene>
<evidence type="ECO:0000313" key="2">
    <source>
        <dbReference type="Proteomes" id="UP001595625"/>
    </source>
</evidence>
<reference evidence="2" key="1">
    <citation type="journal article" date="2019" name="Int. J. Syst. Evol. Microbiol.">
        <title>The Global Catalogue of Microorganisms (GCM) 10K type strain sequencing project: providing services to taxonomists for standard genome sequencing and annotation.</title>
        <authorList>
            <consortium name="The Broad Institute Genomics Platform"/>
            <consortium name="The Broad Institute Genome Sequencing Center for Infectious Disease"/>
            <person name="Wu L."/>
            <person name="Ma J."/>
        </authorList>
    </citation>
    <scope>NUCLEOTIDE SEQUENCE [LARGE SCALE GENOMIC DNA]</scope>
    <source>
        <strain evidence="2">CCM 320</strain>
    </source>
</reference>
<proteinExistence type="predicted"/>
<accession>A0ABV7KTE7</accession>
<organism evidence="1 2">
    <name type="scientific">Planomicrobium okeanokoites</name>
    <name type="common">Planococcus okeanokoites</name>
    <name type="synonym">Flavobacterium okeanokoites</name>
    <dbReference type="NCBI Taxonomy" id="244"/>
    <lineage>
        <taxon>Bacteria</taxon>
        <taxon>Bacillati</taxon>
        <taxon>Bacillota</taxon>
        <taxon>Bacilli</taxon>
        <taxon>Bacillales</taxon>
        <taxon>Caryophanaceae</taxon>
        <taxon>Planomicrobium</taxon>
    </lineage>
</organism>
<keyword evidence="2" id="KW-1185">Reference proteome</keyword>
<protein>
    <submittedName>
        <fullName evidence="1">Uncharacterized protein</fullName>
    </submittedName>
</protein>